<protein>
    <submittedName>
        <fullName evidence="1">Uncharacterized protein</fullName>
    </submittedName>
</protein>
<name>A0A6G1GUE9_9PEZI</name>
<gene>
    <name evidence="1" type="ORF">K402DRAFT_139750</name>
</gene>
<evidence type="ECO:0000313" key="1">
    <source>
        <dbReference type="EMBL" id="KAF1984583.1"/>
    </source>
</evidence>
<dbReference type="EMBL" id="ML977167">
    <property type="protein sequence ID" value="KAF1984583.1"/>
    <property type="molecule type" value="Genomic_DNA"/>
</dbReference>
<reference evidence="1" key="1">
    <citation type="journal article" date="2020" name="Stud. Mycol.">
        <title>101 Dothideomycetes genomes: a test case for predicting lifestyles and emergence of pathogens.</title>
        <authorList>
            <person name="Haridas S."/>
            <person name="Albert R."/>
            <person name="Binder M."/>
            <person name="Bloem J."/>
            <person name="Labutti K."/>
            <person name="Salamov A."/>
            <person name="Andreopoulos B."/>
            <person name="Baker S."/>
            <person name="Barry K."/>
            <person name="Bills G."/>
            <person name="Bluhm B."/>
            <person name="Cannon C."/>
            <person name="Castanera R."/>
            <person name="Culley D."/>
            <person name="Daum C."/>
            <person name="Ezra D."/>
            <person name="Gonzalez J."/>
            <person name="Henrissat B."/>
            <person name="Kuo A."/>
            <person name="Liang C."/>
            <person name="Lipzen A."/>
            <person name="Lutzoni F."/>
            <person name="Magnuson J."/>
            <person name="Mondo S."/>
            <person name="Nolan M."/>
            <person name="Ohm R."/>
            <person name="Pangilinan J."/>
            <person name="Park H.-J."/>
            <person name="Ramirez L."/>
            <person name="Alfaro M."/>
            <person name="Sun H."/>
            <person name="Tritt A."/>
            <person name="Yoshinaga Y."/>
            <person name="Zwiers L.-H."/>
            <person name="Turgeon B."/>
            <person name="Goodwin S."/>
            <person name="Spatafora J."/>
            <person name="Crous P."/>
            <person name="Grigoriev I."/>
        </authorList>
    </citation>
    <scope>NUCLEOTIDE SEQUENCE</scope>
    <source>
        <strain evidence="1">CBS 113979</strain>
    </source>
</reference>
<keyword evidence="2" id="KW-1185">Reference proteome</keyword>
<dbReference type="AlphaFoldDB" id="A0A6G1GUE9"/>
<proteinExistence type="predicted"/>
<evidence type="ECO:0000313" key="2">
    <source>
        <dbReference type="Proteomes" id="UP000800041"/>
    </source>
</evidence>
<organism evidence="1 2">
    <name type="scientific">Aulographum hederae CBS 113979</name>
    <dbReference type="NCBI Taxonomy" id="1176131"/>
    <lineage>
        <taxon>Eukaryota</taxon>
        <taxon>Fungi</taxon>
        <taxon>Dikarya</taxon>
        <taxon>Ascomycota</taxon>
        <taxon>Pezizomycotina</taxon>
        <taxon>Dothideomycetes</taxon>
        <taxon>Pleosporomycetidae</taxon>
        <taxon>Aulographales</taxon>
        <taxon>Aulographaceae</taxon>
    </lineage>
</organism>
<sequence length="111" mass="12416">MTFQRLEEFSWVATTGLMVRLVAGQTFSSLHDRLESSKGLKTLSGGRPCQHLISQQPRQPVLGIRRSRACGRRSVCLHPTLLMMQMEGGQKTPTTKEIHAVALSTRRDGNR</sequence>
<dbReference type="Proteomes" id="UP000800041">
    <property type="component" value="Unassembled WGS sequence"/>
</dbReference>
<accession>A0A6G1GUE9</accession>